<dbReference type="GeneID" id="28961540"/>
<dbReference type="EMBL" id="DS231712">
    <property type="protein sequence ID" value="KNB13525.1"/>
    <property type="molecule type" value="Genomic_DNA"/>
</dbReference>
<reference evidence="2" key="1">
    <citation type="submission" date="2007-04" db="EMBL/GenBank/DDBJ databases">
        <authorList>
            <consortium name="The Broad Institute Genome Sequencing Platform"/>
            <person name="Birren B."/>
            <person name="Lander E."/>
            <person name="Galagan J."/>
            <person name="Nusbaum C."/>
            <person name="Devon K."/>
            <person name="Ma L.-J."/>
            <person name="Jaffe D."/>
            <person name="Butler J."/>
            <person name="Alvarez P."/>
            <person name="Gnerre S."/>
            <person name="Grabherr M."/>
            <person name="Kleber M."/>
            <person name="Mauceli E."/>
            <person name="Brockman W."/>
            <person name="MacCallum I.A."/>
            <person name="Young S."/>
            <person name="LaButti K."/>
            <person name="DeCaprio D."/>
            <person name="Crawford M."/>
            <person name="Koehrsen M."/>
            <person name="Engels R."/>
            <person name="Montgomery P."/>
            <person name="Pearson M."/>
            <person name="Howarth C."/>
            <person name="Larson L."/>
            <person name="White J."/>
            <person name="O'Leary S."/>
            <person name="Kodira C."/>
            <person name="Zeng Q."/>
            <person name="Yandava C."/>
            <person name="Alvarado L."/>
            <person name="Kistler C."/>
            <person name="Shim W.-B."/>
            <person name="Kang S."/>
            <person name="Woloshuk C."/>
        </authorList>
    </citation>
    <scope>NUCLEOTIDE SEQUENCE</scope>
    <source>
        <strain evidence="2">4287</strain>
    </source>
</reference>
<evidence type="ECO:0008006" key="4">
    <source>
        <dbReference type="Google" id="ProtNLM"/>
    </source>
</evidence>
<accession>A0A0J9VS81</accession>
<dbReference type="RefSeq" id="XP_018251572.1">
    <property type="nucleotide sequence ID" value="XM_018401143.1"/>
</dbReference>
<evidence type="ECO:0000256" key="1">
    <source>
        <dbReference type="SAM" id="MobiDB-lite"/>
    </source>
</evidence>
<gene>
    <name evidence="2" type="ORF">FOXG_20834</name>
</gene>
<evidence type="ECO:0000313" key="3">
    <source>
        <dbReference type="Proteomes" id="UP000009097"/>
    </source>
</evidence>
<dbReference type="EMBL" id="DS231712">
    <property type="protein sequence ID" value="KNB13528.1"/>
    <property type="molecule type" value="Genomic_DNA"/>
</dbReference>
<proteinExistence type="predicted"/>
<dbReference type="AlphaFoldDB" id="A0A0J9VS81"/>
<dbReference type="Proteomes" id="UP000009097">
    <property type="component" value="Unassembled WGS sequence"/>
</dbReference>
<dbReference type="VEuPathDB" id="FungiDB:FOXG_20834"/>
<protein>
    <recommendedName>
        <fullName evidence="4">Zn(2)-C6 fungal-type domain-containing protein</fullName>
    </recommendedName>
</protein>
<dbReference type="RefSeq" id="XP_018251571.1">
    <property type="nucleotide sequence ID" value="XM_018401142.1"/>
</dbReference>
<feature type="region of interest" description="Disordered" evidence="1">
    <location>
        <begin position="92"/>
        <end position="118"/>
    </location>
</feature>
<dbReference type="EMBL" id="DS231712">
    <property type="protein sequence ID" value="KNB13527.1"/>
    <property type="molecule type" value="Genomic_DNA"/>
</dbReference>
<organism evidence="2 3">
    <name type="scientific">Fusarium oxysporum f. sp. lycopersici (strain 4287 / CBS 123668 / FGSC 9935 / NRRL 34936)</name>
    <name type="common">Fusarium vascular wilt of tomato</name>
    <dbReference type="NCBI Taxonomy" id="426428"/>
    <lineage>
        <taxon>Eukaryota</taxon>
        <taxon>Fungi</taxon>
        <taxon>Dikarya</taxon>
        <taxon>Ascomycota</taxon>
        <taxon>Pezizomycotina</taxon>
        <taxon>Sordariomycetes</taxon>
        <taxon>Hypocreomycetidae</taxon>
        <taxon>Hypocreales</taxon>
        <taxon>Nectriaceae</taxon>
        <taxon>Fusarium</taxon>
        <taxon>Fusarium oxysporum species complex</taxon>
    </lineage>
</organism>
<dbReference type="RefSeq" id="XP_018251570.1">
    <property type="nucleotide sequence ID" value="XM_018401141.1"/>
</dbReference>
<reference evidence="2" key="2">
    <citation type="journal article" date="2010" name="Nature">
        <title>Comparative genomics reveals mobile pathogenicity chromosomes in Fusarium.</title>
        <authorList>
            <person name="Ma L.J."/>
            <person name="van der Does H.C."/>
            <person name="Borkovich K.A."/>
            <person name="Coleman J.J."/>
            <person name="Daboussi M.J."/>
            <person name="Di Pietro A."/>
            <person name="Dufresne M."/>
            <person name="Freitag M."/>
            <person name="Grabherr M."/>
            <person name="Henrissat B."/>
            <person name="Houterman P.M."/>
            <person name="Kang S."/>
            <person name="Shim W.B."/>
            <person name="Woloshuk C."/>
            <person name="Xie X."/>
            <person name="Xu J.R."/>
            <person name="Antoniw J."/>
            <person name="Baker S.E."/>
            <person name="Bluhm B.H."/>
            <person name="Breakspear A."/>
            <person name="Brown D.W."/>
            <person name="Butchko R.A."/>
            <person name="Chapman S."/>
            <person name="Coulson R."/>
            <person name="Coutinho P.M."/>
            <person name="Danchin E.G."/>
            <person name="Diener A."/>
            <person name="Gale L.R."/>
            <person name="Gardiner D.M."/>
            <person name="Goff S."/>
            <person name="Hammond-Kosack K.E."/>
            <person name="Hilburn K."/>
            <person name="Hua-Van A."/>
            <person name="Jonkers W."/>
            <person name="Kazan K."/>
            <person name="Kodira C.D."/>
            <person name="Koehrsen M."/>
            <person name="Kumar L."/>
            <person name="Lee Y.H."/>
            <person name="Li L."/>
            <person name="Manners J.M."/>
            <person name="Miranda-Saavedra D."/>
            <person name="Mukherjee M."/>
            <person name="Park G."/>
            <person name="Park J."/>
            <person name="Park S.Y."/>
            <person name="Proctor R.H."/>
            <person name="Regev A."/>
            <person name="Ruiz-Roldan M.C."/>
            <person name="Sain D."/>
            <person name="Sakthikumar S."/>
            <person name="Sykes S."/>
            <person name="Schwartz D.C."/>
            <person name="Turgeon B.G."/>
            <person name="Wapinski I."/>
            <person name="Yoder O."/>
            <person name="Young S."/>
            <person name="Zeng Q."/>
            <person name="Zhou S."/>
            <person name="Galagan J."/>
            <person name="Cuomo C.A."/>
            <person name="Kistler H.C."/>
            <person name="Rep M."/>
        </authorList>
    </citation>
    <scope>NUCLEOTIDE SEQUENCE [LARGE SCALE GENOMIC DNA]</scope>
    <source>
        <strain evidence="2">4287</strain>
    </source>
</reference>
<dbReference type="EMBL" id="DS231712">
    <property type="protein sequence ID" value="KNB13526.1"/>
    <property type="molecule type" value="Genomic_DNA"/>
</dbReference>
<sequence length="141" mass="15210">MRCQFTAQDDLACAPCKSRGKICRDQDFADDSEASQLSMRHLAQRLSRLEELMGKLAERVALDPSPNLLTGLSTKILTSLSSVAANGVKQGVISTSRDPSDSTARYGLSQKEDGSSKPLSFTHNQAHEAYLGLGLPGDLTR</sequence>
<name>A0A0J9VS81_FUSO4</name>
<dbReference type="KEGG" id="fox:FOXG_20834"/>
<evidence type="ECO:0000313" key="2">
    <source>
        <dbReference type="EMBL" id="KNB13525.1"/>
    </source>
</evidence>
<dbReference type="RefSeq" id="XP_018251573.1">
    <property type="nucleotide sequence ID" value="XM_018401144.1"/>
</dbReference>
<feature type="compositionally biased region" description="Polar residues" evidence="1">
    <location>
        <begin position="92"/>
        <end position="103"/>
    </location>
</feature>